<dbReference type="Proteomes" id="UP000625551">
    <property type="component" value="Unassembled WGS sequence"/>
</dbReference>
<sequence length="187" mass="21221">MIKSLKLASAIIGATLLFTSCKDCDTTVIQVADDEAEWLVYDRNDSVTFINEKAEEVLFVNTLLNAQQVPGEGFNVSDDCIERYDMQAMSIIQNTQRSYPGLATYFLKRPDTFEVILLVENQGEYTIDETQPTYPSLDVNNTLYTNVFEVTNPDGSKATNMKRLLFNKEFGFISVEYYDGKKLELKS</sequence>
<keyword evidence="2" id="KW-1185">Reference proteome</keyword>
<dbReference type="PROSITE" id="PS51257">
    <property type="entry name" value="PROKAR_LIPOPROTEIN"/>
    <property type="match status" value="1"/>
</dbReference>
<protein>
    <submittedName>
        <fullName evidence="1">Uncharacterized protein</fullName>
    </submittedName>
</protein>
<evidence type="ECO:0000313" key="2">
    <source>
        <dbReference type="Proteomes" id="UP000625551"/>
    </source>
</evidence>
<comment type="caution">
    <text evidence="1">The sequence shown here is derived from an EMBL/GenBank/DDBJ whole genome shotgun (WGS) entry which is preliminary data.</text>
</comment>
<proteinExistence type="predicted"/>
<name>A0ABR7XB86_9BACT</name>
<dbReference type="EMBL" id="JACXAJ010000001">
    <property type="protein sequence ID" value="MBD1395569.1"/>
    <property type="molecule type" value="Genomic_DNA"/>
</dbReference>
<reference evidence="1 2" key="1">
    <citation type="submission" date="2020-09" db="EMBL/GenBank/DDBJ databases">
        <title>Genome sequencing and assembly of Pontibacter sp.</title>
        <authorList>
            <person name="Chhetri G."/>
        </authorList>
    </citation>
    <scope>NUCLEOTIDE SEQUENCE [LARGE SCALE GENOMIC DNA]</scope>
    <source>
        <strain evidence="1 2">JH31</strain>
    </source>
</reference>
<dbReference type="RefSeq" id="WP_191181747.1">
    <property type="nucleotide sequence ID" value="NZ_JACXAJ010000001.1"/>
</dbReference>
<evidence type="ECO:0000313" key="1">
    <source>
        <dbReference type="EMBL" id="MBD1395569.1"/>
    </source>
</evidence>
<accession>A0ABR7XB86</accession>
<gene>
    <name evidence="1" type="ORF">H9Q13_00185</name>
</gene>
<organism evidence="1 2">
    <name type="scientific">Pontibacter aquaedesilientis</name>
    <dbReference type="NCBI Taxonomy" id="2766980"/>
    <lineage>
        <taxon>Bacteria</taxon>
        <taxon>Pseudomonadati</taxon>
        <taxon>Bacteroidota</taxon>
        <taxon>Cytophagia</taxon>
        <taxon>Cytophagales</taxon>
        <taxon>Hymenobacteraceae</taxon>
        <taxon>Pontibacter</taxon>
    </lineage>
</organism>